<feature type="compositionally biased region" description="Basic and acidic residues" evidence="1">
    <location>
        <begin position="1"/>
        <end position="13"/>
    </location>
</feature>
<feature type="region of interest" description="Disordered" evidence="1">
    <location>
        <begin position="1"/>
        <end position="69"/>
    </location>
</feature>
<evidence type="ECO:0000259" key="2">
    <source>
        <dbReference type="Pfam" id="PF24564"/>
    </source>
</evidence>
<feature type="domain" description="DUF7605" evidence="2">
    <location>
        <begin position="660"/>
        <end position="818"/>
    </location>
</feature>
<dbReference type="Pfam" id="PF24564">
    <property type="entry name" value="DUF7605"/>
    <property type="match status" value="1"/>
</dbReference>
<evidence type="ECO:0000313" key="3">
    <source>
        <dbReference type="EMBL" id="KAF1952573.1"/>
    </source>
</evidence>
<dbReference type="PANTHER" id="PTHR36681:SF3">
    <property type="entry name" value="NUCLEAR GTPASE, GERMINAL CENTER-ASSOCIATED, TANDEM DUPLICATE 3"/>
    <property type="match status" value="1"/>
</dbReference>
<dbReference type="Gene3D" id="3.40.50.300">
    <property type="entry name" value="P-loop containing nucleotide triphosphate hydrolases"/>
    <property type="match status" value="1"/>
</dbReference>
<dbReference type="OrthoDB" id="410198at2759"/>
<dbReference type="InterPro" id="IPR027417">
    <property type="entry name" value="P-loop_NTPase"/>
</dbReference>
<dbReference type="Proteomes" id="UP000800035">
    <property type="component" value="Unassembled WGS sequence"/>
</dbReference>
<sequence length="933" mass="105747">MDSPKSSDGRESPLFEPSQEGFGLESTSLFPEPDLSMDVPPVAHMYSSPDLKNTKPAINCDEDGSKKRKRAVLHPEIAAYLERLTQEYNQLDPDGKTYHSPASEPLPQLPAYHDAFPKAEKMSMGIVRKLQETVIMSGEEDHESKYMQDCLAQIAAPTNPGLRMLCLSGNCGVGKSSLINAILGVEGASLKAGDGGSGTLVPIELVQAPEKQPFPYAAYVFYYPLQMCEDIVRMWLANYFDARIAPPEECLKDISSIDLGKPALKVFLALFHDHIEFEDEVVATRFLAKAKSRDDPKILAKLLAWTKHIHAELTKLGSVIQIQAHTASDLNHNLEPFSQHCVHLEIRGTSLECSVFPFVNRVRKSLFNPILAKGIMLVDLPDISDSDQQRVRLTAIYFKHCHQAIVVHSIERAEDDRHLEEIILDIYRRKRSGSVAVVLSRSDDVEREPRMKYTPQQQAHLDSLDLYEDEVETKLKTMRKRSRIEYDARQYSELMNKEGLLQYLLKHAKTRYIEILVQARNDKVRTNLQAWYRSATSDPSQLQVFCVSSKCYMAHVKGTSPLEPLLSVAMTEIPLVRSYLFQLAGNGGKVNALRHHYVQIRSLLSQMELSCNGFKPMMKRDHLLKMVAVAQKGVGKSFDTVHQELYKSSITPIVVKFSTEDSWSEKAGVLCEKWSRYTSLGHAAFMKHEGNWKTAACGRANWNACLLDIVRADIQPLLDQLHCDASYAFKTDAMEAMSELVDSMEQDIKDNLDCSQLDRFKGFFDSLRDRKKTMSNILEAATNTMQDQILKLNNDTLNDGPQSPLTLRMAKIYQASLKAPQEKLRRTKHAARCAYFRHAVCTRKTGPYLSIRRYLEKGFKQIMDNVDVTMRAKCEKILDAIMHDFNNVCPEHEDTGVQALRRREKLGKKVQEARDELEGPLMKTLLECGIERE</sequence>
<dbReference type="AlphaFoldDB" id="A0A6A5TIB4"/>
<proteinExistence type="predicted"/>
<dbReference type="SUPFAM" id="SSF52540">
    <property type="entry name" value="P-loop containing nucleoside triphosphate hydrolases"/>
    <property type="match status" value="1"/>
</dbReference>
<dbReference type="PANTHER" id="PTHR36681">
    <property type="entry name" value="NUCLEAR GTPASE, GERMINAL CENTER-ASSOCIATED, TANDEM DUPLICATE 3"/>
    <property type="match status" value="1"/>
</dbReference>
<gene>
    <name evidence="3" type="ORF">CC80DRAFT_176931</name>
</gene>
<organism evidence="3 4">
    <name type="scientific">Byssothecium circinans</name>
    <dbReference type="NCBI Taxonomy" id="147558"/>
    <lineage>
        <taxon>Eukaryota</taxon>
        <taxon>Fungi</taxon>
        <taxon>Dikarya</taxon>
        <taxon>Ascomycota</taxon>
        <taxon>Pezizomycotina</taxon>
        <taxon>Dothideomycetes</taxon>
        <taxon>Pleosporomycetidae</taxon>
        <taxon>Pleosporales</taxon>
        <taxon>Massarineae</taxon>
        <taxon>Massarinaceae</taxon>
        <taxon>Byssothecium</taxon>
    </lineage>
</organism>
<keyword evidence="4" id="KW-1185">Reference proteome</keyword>
<dbReference type="InterPro" id="IPR056024">
    <property type="entry name" value="DUF7605"/>
</dbReference>
<evidence type="ECO:0000256" key="1">
    <source>
        <dbReference type="SAM" id="MobiDB-lite"/>
    </source>
</evidence>
<evidence type="ECO:0000313" key="4">
    <source>
        <dbReference type="Proteomes" id="UP000800035"/>
    </source>
</evidence>
<protein>
    <recommendedName>
        <fullName evidence="2">DUF7605 domain-containing protein</fullName>
    </recommendedName>
</protein>
<accession>A0A6A5TIB4</accession>
<name>A0A6A5TIB4_9PLEO</name>
<reference evidence="3" key="1">
    <citation type="journal article" date="2020" name="Stud. Mycol.">
        <title>101 Dothideomycetes genomes: a test case for predicting lifestyles and emergence of pathogens.</title>
        <authorList>
            <person name="Haridas S."/>
            <person name="Albert R."/>
            <person name="Binder M."/>
            <person name="Bloem J."/>
            <person name="Labutti K."/>
            <person name="Salamov A."/>
            <person name="Andreopoulos B."/>
            <person name="Baker S."/>
            <person name="Barry K."/>
            <person name="Bills G."/>
            <person name="Bluhm B."/>
            <person name="Cannon C."/>
            <person name="Castanera R."/>
            <person name="Culley D."/>
            <person name="Daum C."/>
            <person name="Ezra D."/>
            <person name="Gonzalez J."/>
            <person name="Henrissat B."/>
            <person name="Kuo A."/>
            <person name="Liang C."/>
            <person name="Lipzen A."/>
            <person name="Lutzoni F."/>
            <person name="Magnuson J."/>
            <person name="Mondo S."/>
            <person name="Nolan M."/>
            <person name="Ohm R."/>
            <person name="Pangilinan J."/>
            <person name="Park H.-J."/>
            <person name="Ramirez L."/>
            <person name="Alfaro M."/>
            <person name="Sun H."/>
            <person name="Tritt A."/>
            <person name="Yoshinaga Y."/>
            <person name="Zwiers L.-H."/>
            <person name="Turgeon B."/>
            <person name="Goodwin S."/>
            <person name="Spatafora J."/>
            <person name="Crous P."/>
            <person name="Grigoriev I."/>
        </authorList>
    </citation>
    <scope>NUCLEOTIDE SEQUENCE</scope>
    <source>
        <strain evidence="3">CBS 675.92</strain>
    </source>
</reference>
<dbReference type="EMBL" id="ML977010">
    <property type="protein sequence ID" value="KAF1952573.1"/>
    <property type="molecule type" value="Genomic_DNA"/>
</dbReference>